<evidence type="ECO:0000313" key="2">
    <source>
        <dbReference type="Proteomes" id="UP001151760"/>
    </source>
</evidence>
<accession>A0ABQ5CLP9</accession>
<evidence type="ECO:0008006" key="3">
    <source>
        <dbReference type="Google" id="ProtNLM"/>
    </source>
</evidence>
<dbReference type="Proteomes" id="UP001151760">
    <property type="component" value="Unassembled WGS sequence"/>
</dbReference>
<dbReference type="EMBL" id="BQNB010014425">
    <property type="protein sequence ID" value="GJT27996.1"/>
    <property type="molecule type" value="Genomic_DNA"/>
</dbReference>
<sequence>MPVLRMAGSWMHLSQTNAPKEAICKNEDFIDLLIHHVRGLWIWIKFSSSSSCSKFQENSTMKNLYSSIKTPLPSFKVAELMIWIEISGLPLCAWGLNAFKKVASLFGKFRFSKDEESTAMSSRRVCISTRSYKQVSIKIIVEVNGKMIDVQVHEIVEEEVIKVGDTSDLSRPPGFEHMKRSSSSTILIGLPIGGRCYTWMNKESTKIRKLDRFLFFEGILEVIPDIRVKAIDRMWSDHTPILLYVMKSDFGPTPFNFYNSWLNRDGFDDLIKSTWSTLEAPNEGRILESHEKLRYIEKKIDDAHIKWDIEGDENSKFFHGMINNKKRSKAIAGILHDGVWISDPLLIKEVMVYPISRLEPSLRCFYPKQSLKPPRNSSFRGVEQGYELQDKTEYFVDPARTNSCPLFPLVHNHRTWACSRSLDRRPPIGRRDYALLHPIILRHVAKSRSTSPALKYQSLLPTIGSNQEGANHCTISGTLGGTRDILIRRATLILYFLYTSLSPWTTPLNPTSNITSSSQTHFVTPVHPDVQAVDEAFVMENHSQMKPLMQRRMKELSVFNKEKLWAKPAMARYHSRGGYENDADNPSPLTRWIKEFQFLDGLKVPPHVGYYDGKEDPAKFIHVPKGAIRMENWAMPVTYRMFVYILKDAARVCWNSLPKGAVTSYEDLLNGR</sequence>
<organism evidence="1 2">
    <name type="scientific">Tanacetum coccineum</name>
    <dbReference type="NCBI Taxonomy" id="301880"/>
    <lineage>
        <taxon>Eukaryota</taxon>
        <taxon>Viridiplantae</taxon>
        <taxon>Streptophyta</taxon>
        <taxon>Embryophyta</taxon>
        <taxon>Tracheophyta</taxon>
        <taxon>Spermatophyta</taxon>
        <taxon>Magnoliopsida</taxon>
        <taxon>eudicotyledons</taxon>
        <taxon>Gunneridae</taxon>
        <taxon>Pentapetalae</taxon>
        <taxon>asterids</taxon>
        <taxon>campanulids</taxon>
        <taxon>Asterales</taxon>
        <taxon>Asteraceae</taxon>
        <taxon>Asteroideae</taxon>
        <taxon>Anthemideae</taxon>
        <taxon>Anthemidinae</taxon>
        <taxon>Tanacetum</taxon>
    </lineage>
</organism>
<reference evidence="1" key="1">
    <citation type="journal article" date="2022" name="Int. J. Mol. Sci.">
        <title>Draft Genome of Tanacetum Coccineum: Genomic Comparison of Closely Related Tanacetum-Family Plants.</title>
        <authorList>
            <person name="Yamashiro T."/>
            <person name="Shiraishi A."/>
            <person name="Nakayama K."/>
            <person name="Satake H."/>
        </authorList>
    </citation>
    <scope>NUCLEOTIDE SEQUENCE</scope>
</reference>
<comment type="caution">
    <text evidence="1">The sequence shown here is derived from an EMBL/GenBank/DDBJ whole genome shotgun (WGS) entry which is preliminary data.</text>
</comment>
<proteinExistence type="predicted"/>
<dbReference type="PANTHER" id="PTHR33710">
    <property type="entry name" value="BNAC02G09200D PROTEIN"/>
    <property type="match status" value="1"/>
</dbReference>
<keyword evidence="2" id="KW-1185">Reference proteome</keyword>
<dbReference type="PANTHER" id="PTHR33710:SF64">
    <property type="entry name" value="ENDONUCLEASE_EXONUCLEASE_PHOSPHATASE DOMAIN-CONTAINING PROTEIN"/>
    <property type="match status" value="1"/>
</dbReference>
<name>A0ABQ5CLP9_9ASTR</name>
<evidence type="ECO:0000313" key="1">
    <source>
        <dbReference type="EMBL" id="GJT27996.1"/>
    </source>
</evidence>
<gene>
    <name evidence="1" type="ORF">Tco_0908271</name>
</gene>
<protein>
    <recommendedName>
        <fullName evidence="3">DUF4283 domain-containing protein</fullName>
    </recommendedName>
</protein>
<reference evidence="1" key="2">
    <citation type="submission" date="2022-01" db="EMBL/GenBank/DDBJ databases">
        <authorList>
            <person name="Yamashiro T."/>
            <person name="Shiraishi A."/>
            <person name="Satake H."/>
            <person name="Nakayama K."/>
        </authorList>
    </citation>
    <scope>NUCLEOTIDE SEQUENCE</scope>
</reference>